<dbReference type="Proteomes" id="UP001152531">
    <property type="component" value="Unassembled WGS sequence"/>
</dbReference>
<sequence length="848" mass="94430">MILETKKRVIYAVTAVILIVSLIFTTSFNQTFPHPQCVLNQKRPSFKQDPLRINERNVLFPHEEFILKNATIIDGDGKISSGDILIKNSTITEVGNLNYDNIKTIDLQGKYLTPGLVDCHSHFGTRAQPQLKFTEDTNEYTSPVTPFMRSIDAINPRDPKLASLNANGVTSHLVLTGSKNLLSGESYGIKLHRSPNNLVEEMLLQYNVQADKLVRWFKIAYGENEKASGLPGYPVSRMGESWVLRKAFEQASSLKIKQDKWCQKPQGDYPTDYELDTLVDILRGDLNVNVHLYETYDFETLVRIANEFEFHIGSFHHALSSWEVIKLLKEHQTSVAIFADEWGGKKEQYEATVNAPRILAENHIPVAIKTDHPAFPGQDLLYYAQIAHNFGLPSEMAISAVTSVPAKIMSMNHRIGYIRPGYDADIVVWDNHPLVLGTKTQEVIIDGIPMFQFDKLKPTPPSSKAMQRVSSEINVTSDSFVITGINSSFLRNSTSLNIDPQSQEVVVVDQGELKCIGSATYCTFDSNVPVVNLENGYILPGITAVSPDVGLREMMNEPSTSDGDGSTYSQIIHAKDGLILDGLVLERLQNAGVSQAITAPIGTHFQRGVSTRFSLGEKTLDTSILDEEVAVHFTIGDSAKSPTLPTISSQLKELRDFIAQGKYPHLPIAVHTHSKPVILQIINLKQSVNRKIIIIGGQEAYLVADELSQAEIPVILAPWRCTAKRWENRRCSPNTPLMEESSVNILHRAGVKFAIGQDQFNSVRRTFWEASLAGKAIDGFDLQQTVDLISHNVDEIFGLQESKNLVVFDHNPLEFGATLAFSFSNGRLVKVFPEYEEEIKGDGLFRGI</sequence>
<name>A0ACA9YF58_9ASCO</name>
<organism evidence="1 2">
    <name type="scientific">[Candida] jaroonii</name>
    <dbReference type="NCBI Taxonomy" id="467808"/>
    <lineage>
        <taxon>Eukaryota</taxon>
        <taxon>Fungi</taxon>
        <taxon>Dikarya</taxon>
        <taxon>Ascomycota</taxon>
        <taxon>Saccharomycotina</taxon>
        <taxon>Pichiomycetes</taxon>
        <taxon>Debaryomycetaceae</taxon>
        <taxon>Yamadazyma</taxon>
    </lineage>
</organism>
<gene>
    <name evidence="1" type="ORF">CLIB1444_19S00342</name>
</gene>
<keyword evidence="2" id="KW-1185">Reference proteome</keyword>
<reference evidence="1" key="1">
    <citation type="submission" date="2022-06" db="EMBL/GenBank/DDBJ databases">
        <authorList>
            <person name="Legras J.-L."/>
            <person name="Devillers H."/>
            <person name="Grondin C."/>
        </authorList>
    </citation>
    <scope>NUCLEOTIDE SEQUENCE</scope>
    <source>
        <strain evidence="1">CLIB 1444</strain>
    </source>
</reference>
<comment type="caution">
    <text evidence="1">The sequence shown here is derived from an EMBL/GenBank/DDBJ whole genome shotgun (WGS) entry which is preliminary data.</text>
</comment>
<accession>A0ACA9YF58</accession>
<evidence type="ECO:0000313" key="2">
    <source>
        <dbReference type="Proteomes" id="UP001152531"/>
    </source>
</evidence>
<dbReference type="EMBL" id="CALSDN010000019">
    <property type="protein sequence ID" value="CAH6723717.1"/>
    <property type="molecule type" value="Genomic_DNA"/>
</dbReference>
<proteinExistence type="predicted"/>
<evidence type="ECO:0000313" key="1">
    <source>
        <dbReference type="EMBL" id="CAH6723717.1"/>
    </source>
</evidence>
<protein>
    <submittedName>
        <fullName evidence="1">Uncharacterized protein</fullName>
    </submittedName>
</protein>